<evidence type="ECO:0000313" key="2">
    <source>
        <dbReference type="EMBL" id="QEF99881.1"/>
    </source>
</evidence>
<name>A0A5B9MF20_9BACT</name>
<feature type="compositionally biased region" description="Basic and acidic residues" evidence="1">
    <location>
        <begin position="2324"/>
        <end position="2333"/>
    </location>
</feature>
<accession>A0A5B9MF20</accession>
<dbReference type="Proteomes" id="UP000321353">
    <property type="component" value="Chromosome"/>
</dbReference>
<evidence type="ECO:0000313" key="3">
    <source>
        <dbReference type="Proteomes" id="UP000321353"/>
    </source>
</evidence>
<evidence type="ECO:0000256" key="1">
    <source>
        <dbReference type="SAM" id="MobiDB-lite"/>
    </source>
</evidence>
<feature type="compositionally biased region" description="Polar residues" evidence="1">
    <location>
        <begin position="2306"/>
        <end position="2323"/>
    </location>
</feature>
<dbReference type="EMBL" id="CP036264">
    <property type="protein sequence ID" value="QEF99881.1"/>
    <property type="molecule type" value="Genomic_DNA"/>
</dbReference>
<dbReference type="KEGG" id="smam:Mal15_39480"/>
<proteinExistence type="predicted"/>
<organism evidence="2 3">
    <name type="scientific">Stieleria maiorica</name>
    <dbReference type="NCBI Taxonomy" id="2795974"/>
    <lineage>
        <taxon>Bacteria</taxon>
        <taxon>Pseudomonadati</taxon>
        <taxon>Planctomycetota</taxon>
        <taxon>Planctomycetia</taxon>
        <taxon>Pirellulales</taxon>
        <taxon>Pirellulaceae</taxon>
        <taxon>Stieleria</taxon>
    </lineage>
</organism>
<feature type="region of interest" description="Disordered" evidence="1">
    <location>
        <begin position="2298"/>
        <end position="2373"/>
    </location>
</feature>
<reference evidence="2 3" key="1">
    <citation type="submission" date="2019-02" db="EMBL/GenBank/DDBJ databases">
        <title>Planctomycetal bacteria perform biofilm scaping via a novel small molecule.</title>
        <authorList>
            <person name="Jeske O."/>
            <person name="Boedeker C."/>
            <person name="Wiegand S."/>
            <person name="Breitling P."/>
            <person name="Kallscheuer N."/>
            <person name="Jogler M."/>
            <person name="Rohde M."/>
            <person name="Petersen J."/>
            <person name="Medema M.H."/>
            <person name="Surup F."/>
            <person name="Jogler C."/>
        </authorList>
    </citation>
    <scope>NUCLEOTIDE SEQUENCE [LARGE SCALE GENOMIC DNA]</scope>
    <source>
        <strain evidence="2 3">Mal15</strain>
    </source>
</reference>
<sequence>MTVCADDWVGRRLGRQRVGARIWGRIAACLEGLFSTRQRQQHDARATRKRGAPYEPSLTRRAVMETLDSENSVRKQARANGHNRFVPRLTLLEPRIVLNATAELSAASGLLIFGDIANDEVHLQTVGAGDEIQLTDGNGTVIPISGHTGGATGDPSDPLSVTEIAGGQVTIDLGGGDDLLRIELPDGINLDVIEGDGNDRVMLEFQPVTSPSPATELDIAAETIELSPSGTSIQFADRDVNLTGGVRIGSALPSGLTQVDVGSGAFNVDGTVTLDGSVRVIGGSGDVDWRDAIISASSDNNSLFFDFDSGADALIRIGQLDASDGSRVEDVRVASATEVDLAGDVEIQGTLSIHAMDATVLQGDVSAGTINLHSGQITATGEVVADAGPLVMVATDQLSIAGKLETSAAGADGSVSVNAPNLFLSDASIASGGGNVLLNGDARLVGEVVIQTGAGAMVAGDVTWFGPIVSDASMAAGRLTIDATGASDGGYVDIRGNVGGASPGSAADLAALVVAADELDVRDISVDGGDVVLSADQLRLFGATIRSVEASPTIGGNIQLTGDVVFQRTLSQLTAAQDLMLDGNHRTLSPDDQVTLSAGDSLTLRGTFAGGDRLSMDAQAAIQLDADLTDWQDITLAAGGGIQVVAAAMSMRQILTNGSVTFQNAVEFETDTLLRSADVRFDQLISVQPDRVVQLDAMTIVSQGQVGVEKHGDGTLVVVKDTTSDTDLVVIGGTLRVDGSISGDARVNVQPDGVLSGSGTISGAVTINGGTLAPDQFASGAATGQPQFGSLILDGDAVFAADVDGATAGDAYDSVGVTGQPIDLGGALLRLDISTALPGDTELLILQNDSSQPVVGRFYSEFDEDGNRLANPRELFDGARVFTQFGPGADAVPAFITYFGGDGNDVAIVTAGDHVQMVDKVTLVNRNGVNLEIRSGDSFADAQMSDPTVRPIAGLNGGNLILDATVDQSQLYIDVDGFVGTGATPLHFDADIVFDTSQVMGDGAVWMMDSDRSSNDSPEQFDIVYQSTDQLRLTARHAPSIAPDYDVTLVGVSQIDLQLPTAVLSAQLTAGDDQLAVHPDADPSQTRWQLTSGGRTGELKFEAPADSLSIDGGGGDDRLQFSGFSQDFRAVPLVVGGSGDDQLIWDAEVQLGSPGVVRGLLLEAESVTIDGDLTLIGGGDVEIVADDQLIIRSIVDASDGHVVIDSDAPISDLSLAELRSVATDDAVSLHGGDYQLGRISAPVGTVVLGRSDGLGQIGSVTQTSGSKIDAARVAAVSSGNLDMGSITNAIGEVDLSAAQAVVVRDGVGDLRVFVSAGDSIDVQVAGDLILGSAVTTGGPVTLVAAGNVVADPGQGSVNVAGDAVMIVAGGAYPGQSNMPGSVASIGSVAVPINVVARQSFSATTSGTGGSIFIVSDDSSGTPSATGALPIGLVDAGDGRIQIDAVTIDDADADDGIDLVGREIQLGSRFGIGAADTLKVTGVSDLQAVTDQGTIRLDILADRTVTLSHVFSGGGSDSEILIRHAGDDRISIGQVVNQGGEVSVLTETASIDVLSQAAGAALSAGGTGDILLQNFGGQSDITVRGGIASEQGDVTIAARRNIVFTPSGNLTSTDGSVRLTAGNAASLQGSTIALQDGSLIDAGRGTAFLQAPGNLFVSSIRSAADGLAIQIESAFGSLADAGDQHVDLIAESGRVQIEVAGGIGDGNAIETEIKELVASVQQTGVLEIAEGSGIELVDVRTSDGRIEIVAVGDIVAHQVRSENASGLDGNEHRDVRLVTTAADSDILVRSIVGATHGGSLQQDNVTDVHLVASDDVLSFGVDSLVIADDLSVTSGNGTGDGSDAIRLVTNVNELTFRVSGTARGDAQIQELDSIRLASSDRNDDREVISTTNGEIRIHAGDSIRVTDSMSVADLDSLQGDEEIIAGGANGRIRLQAERLIHLGDLVQIDAGQSSAGAVMIDAPEIVLGRDFQIETGGGVGVARIFATRPRDGLGDTAFYDATTVTTNRLEQAAVNDATGVLTVKIGNEGERGLTINIDWGAATQRFQQIDLLSGDAPPLQVEHLYLEPDILESRLNGRTSATDPLQVRFSVRHHESILVTGQSIQQADSDVQVVEGELISSTDNPLTAVNPQTPILENGTAQFIIPSLSIPVAFFPVRDVIPVIEQAPVVVSAEQTFVVLGGTMETTEVIASTTIVREEYFQLRVRSPDPQAADLVPPTRLPDDIISGDQLKKLFESLPDGRYEIQYVLGDGNVRSILSVDLRNGKPILPGDAPDGGALRLVPVDPDADLEDLEDLDVQQDQDAEQPTESRPDPNQSSSWVPSRTRTDHADRVDVPPPSDINRHDRFSVAGRFRARLQPSGAPTSSLTERGAIQ</sequence>
<gene>
    <name evidence="2" type="ORF">Mal15_39480</name>
</gene>
<protein>
    <submittedName>
        <fullName evidence="2">Uncharacterized protein</fullName>
    </submittedName>
</protein>
<keyword evidence="3" id="KW-1185">Reference proteome</keyword>